<gene>
    <name evidence="1" type="ORF">GCM10022423_21700</name>
</gene>
<dbReference type="Proteomes" id="UP001500748">
    <property type="component" value="Unassembled WGS sequence"/>
</dbReference>
<dbReference type="Gene3D" id="2.130.10.10">
    <property type="entry name" value="YVTN repeat-like/Quinoprotein amine dehydrogenase"/>
    <property type="match status" value="1"/>
</dbReference>
<keyword evidence="2" id="KW-1185">Reference proteome</keyword>
<evidence type="ECO:0000313" key="1">
    <source>
        <dbReference type="EMBL" id="GAA3768265.1"/>
    </source>
</evidence>
<dbReference type="RefSeq" id="WP_345144197.1">
    <property type="nucleotide sequence ID" value="NZ_BAABDU010000004.1"/>
</dbReference>
<reference evidence="2" key="1">
    <citation type="journal article" date="2019" name="Int. J. Syst. Evol. Microbiol.">
        <title>The Global Catalogue of Microorganisms (GCM) 10K type strain sequencing project: providing services to taxonomists for standard genome sequencing and annotation.</title>
        <authorList>
            <consortium name="The Broad Institute Genomics Platform"/>
            <consortium name="The Broad Institute Genome Sequencing Center for Infectious Disease"/>
            <person name="Wu L."/>
            <person name="Ma J."/>
        </authorList>
    </citation>
    <scope>NUCLEOTIDE SEQUENCE [LARGE SCALE GENOMIC DNA]</scope>
    <source>
        <strain evidence="2">JCM 17337</strain>
    </source>
</reference>
<dbReference type="InterPro" id="IPR015943">
    <property type="entry name" value="WD40/YVTN_repeat-like_dom_sf"/>
</dbReference>
<evidence type="ECO:0008006" key="3">
    <source>
        <dbReference type="Google" id="ProtNLM"/>
    </source>
</evidence>
<protein>
    <recommendedName>
        <fullName evidence="3">GRAM domain-containing protein</fullName>
    </recommendedName>
</protein>
<dbReference type="EMBL" id="BAABDU010000004">
    <property type="protein sequence ID" value="GAA3768265.1"/>
    <property type="molecule type" value="Genomic_DNA"/>
</dbReference>
<name>A0ABP7GLY4_9FLAO</name>
<sequence length="235" mass="27182">MSNAIEIPNEFKESIFPKFGEQEWYEISYSCHFSVNIVDRKLQIKEIERNNTCELKIDKGTLKGTNNGEWGGRLTFVPDDISKKEILIAGGNIIFIFLFKDKIYYIESFSHMTFSFGAMYELNKKGDKFIEKKVVDFIDAPHAFTIHNDKLLIATSKNFYIVKGYRKYLILKNTFWSGLYINSVTTINDENVFIGMSGGIAKLDLTTKSFKFYKNSKIDPNHLIFKVKEALSKLK</sequence>
<comment type="caution">
    <text evidence="1">The sequence shown here is derived from an EMBL/GenBank/DDBJ whole genome shotgun (WGS) entry which is preliminary data.</text>
</comment>
<evidence type="ECO:0000313" key="2">
    <source>
        <dbReference type="Proteomes" id="UP001500748"/>
    </source>
</evidence>
<proteinExistence type="predicted"/>
<organism evidence="1 2">
    <name type="scientific">Flavobacterium ginsengiterrae</name>
    <dbReference type="NCBI Taxonomy" id="871695"/>
    <lineage>
        <taxon>Bacteria</taxon>
        <taxon>Pseudomonadati</taxon>
        <taxon>Bacteroidota</taxon>
        <taxon>Flavobacteriia</taxon>
        <taxon>Flavobacteriales</taxon>
        <taxon>Flavobacteriaceae</taxon>
        <taxon>Flavobacterium</taxon>
    </lineage>
</organism>
<accession>A0ABP7GLY4</accession>